<accession>A0A9D4VDG5</accession>
<keyword evidence="3" id="KW-1185">Reference proteome</keyword>
<dbReference type="PANTHER" id="PTHR37185:SF3">
    <property type="entry name" value="MEMBRANE PROTEIN"/>
    <property type="match status" value="1"/>
</dbReference>
<reference evidence="2" key="1">
    <citation type="submission" date="2021-01" db="EMBL/GenBank/DDBJ databases">
        <title>Adiantum capillus-veneris genome.</title>
        <authorList>
            <person name="Fang Y."/>
            <person name="Liao Q."/>
        </authorList>
    </citation>
    <scope>NUCLEOTIDE SEQUENCE</scope>
    <source>
        <strain evidence="2">H3</strain>
        <tissue evidence="2">Leaf</tissue>
    </source>
</reference>
<comment type="caution">
    <text evidence="2">The sequence shown here is derived from an EMBL/GenBank/DDBJ whole genome shotgun (WGS) entry which is preliminary data.</text>
</comment>
<feature type="transmembrane region" description="Helical" evidence="1">
    <location>
        <begin position="146"/>
        <end position="167"/>
    </location>
</feature>
<feature type="transmembrane region" description="Helical" evidence="1">
    <location>
        <begin position="179"/>
        <end position="202"/>
    </location>
</feature>
<feature type="transmembrane region" description="Helical" evidence="1">
    <location>
        <begin position="241"/>
        <end position="267"/>
    </location>
</feature>
<keyword evidence="1" id="KW-0812">Transmembrane</keyword>
<name>A0A9D4VDG5_ADICA</name>
<dbReference type="EMBL" id="JABFUD020000001">
    <property type="protein sequence ID" value="KAI5084526.1"/>
    <property type="molecule type" value="Genomic_DNA"/>
</dbReference>
<evidence type="ECO:0000313" key="3">
    <source>
        <dbReference type="Proteomes" id="UP000886520"/>
    </source>
</evidence>
<feature type="transmembrane region" description="Helical" evidence="1">
    <location>
        <begin position="211"/>
        <end position="235"/>
    </location>
</feature>
<dbReference type="OrthoDB" id="2019412at2759"/>
<dbReference type="AlphaFoldDB" id="A0A9D4VDG5"/>
<dbReference type="PANTHER" id="PTHR37185">
    <property type="entry name" value="MEMBRANE PROTEIN"/>
    <property type="match status" value="1"/>
</dbReference>
<gene>
    <name evidence="2" type="ORF">GOP47_0000695</name>
</gene>
<keyword evidence="1" id="KW-1133">Transmembrane helix</keyword>
<evidence type="ECO:0000256" key="1">
    <source>
        <dbReference type="SAM" id="Phobius"/>
    </source>
</evidence>
<evidence type="ECO:0000313" key="2">
    <source>
        <dbReference type="EMBL" id="KAI5084526.1"/>
    </source>
</evidence>
<proteinExistence type="predicted"/>
<dbReference type="InterPro" id="IPR018710">
    <property type="entry name" value="DUF2232"/>
</dbReference>
<dbReference type="Pfam" id="PF09991">
    <property type="entry name" value="DUF2232"/>
    <property type="match status" value="1"/>
</dbReference>
<protein>
    <submittedName>
        <fullName evidence="2">Uncharacterized protein</fullName>
    </submittedName>
</protein>
<keyword evidence="1" id="KW-0472">Membrane</keyword>
<organism evidence="2 3">
    <name type="scientific">Adiantum capillus-veneris</name>
    <name type="common">Maidenhair fern</name>
    <dbReference type="NCBI Taxonomy" id="13818"/>
    <lineage>
        <taxon>Eukaryota</taxon>
        <taxon>Viridiplantae</taxon>
        <taxon>Streptophyta</taxon>
        <taxon>Embryophyta</taxon>
        <taxon>Tracheophyta</taxon>
        <taxon>Polypodiopsida</taxon>
        <taxon>Polypodiidae</taxon>
        <taxon>Polypodiales</taxon>
        <taxon>Pteridineae</taxon>
        <taxon>Pteridaceae</taxon>
        <taxon>Vittarioideae</taxon>
        <taxon>Adiantum</taxon>
    </lineage>
</organism>
<sequence length="286" mass="31421">MELHGAVICRTEFAHSCLQRAGASQLHRDITAFWNDSEALLSVPYKNAGRFGQSRGDLPLVRSINQQSEAFLGSDTFSEISDDSFSETKRLVETAMLAAAAGLAYFLSNTFRVENYFGCFFPLPLVISSLRWGVSAGRKTMVATGMLLLVLSGPLKAATYLLMHGFLGLTMGALWRSKMSWGTSLIICTLVRSTGAMGFVFLTSWLIRENLLVLITINAHASISLLLATMGINFVPSMGSIYFIFGTLVLLNCGSFVLILHLLYAIFLKRLELNSPLVFPAWLKAL</sequence>
<dbReference type="Proteomes" id="UP000886520">
    <property type="component" value="Chromosome 1"/>
</dbReference>